<dbReference type="Proteomes" id="UP000584405">
    <property type="component" value="Unassembled WGS sequence"/>
</dbReference>
<accession>A0AAW3RN23</accession>
<evidence type="ECO:0000313" key="1">
    <source>
        <dbReference type="EMBL" id="MBA0157261.1"/>
    </source>
</evidence>
<name>A0AAW3RN23_9GAMM</name>
<proteinExistence type="predicted"/>
<reference evidence="1 2" key="1">
    <citation type="submission" date="2020-07" db="EMBL/GenBank/DDBJ databases">
        <title>Updated taxonomy of Pectobacterium genus in the CIRM-CFBP bacterial collection: when new species reveal old endemic population.</title>
        <authorList>
            <person name="Pedron J."/>
            <person name="Barny M.A."/>
            <person name="Portier P."/>
        </authorList>
    </citation>
    <scope>NUCLEOTIDE SEQUENCE [LARGE SCALE GENOMIC DNA]</scope>
    <source>
        <strain evidence="1 2">CFBP5669</strain>
    </source>
</reference>
<dbReference type="Pfam" id="PF09669">
    <property type="entry name" value="Phage_pRha"/>
    <property type="match status" value="1"/>
</dbReference>
<gene>
    <name evidence="1" type="ORF">H0253_00225</name>
</gene>
<comment type="caution">
    <text evidence="1">The sequence shown here is derived from an EMBL/GenBank/DDBJ whole genome shotgun (WGS) entry which is preliminary data.</text>
</comment>
<protein>
    <submittedName>
        <fullName evidence="1">Rha family transcriptional regulator</fullName>
    </submittedName>
</protein>
<dbReference type="AlphaFoldDB" id="A0AAW3RN23"/>
<organism evidence="1 2">
    <name type="scientific">Pectobacterium versatile</name>
    <dbReference type="NCBI Taxonomy" id="2488639"/>
    <lineage>
        <taxon>Bacteria</taxon>
        <taxon>Pseudomonadati</taxon>
        <taxon>Pseudomonadota</taxon>
        <taxon>Gammaproteobacteria</taxon>
        <taxon>Enterobacterales</taxon>
        <taxon>Pectobacteriaceae</taxon>
        <taxon>Pectobacterium</taxon>
    </lineage>
</organism>
<sequence length="102" mass="11787">MRAIKRLEVDCPPEFNHLNFEEVEYIDKKGEMRRMYSMTKDGFMLVVMGFTGKAAMQSKITYIQAFNWMAGQLQNRQLMGEEAMHQLATEDTRSKLKGTIGS</sequence>
<dbReference type="NCBIfam" id="TIGR02681">
    <property type="entry name" value="phage_pRha"/>
    <property type="match status" value="1"/>
</dbReference>
<evidence type="ECO:0000313" key="2">
    <source>
        <dbReference type="Proteomes" id="UP000584405"/>
    </source>
</evidence>
<dbReference type="InterPro" id="IPR014054">
    <property type="entry name" value="Phage_regulatory_Rha"/>
</dbReference>
<dbReference type="EMBL" id="JACDRT010000001">
    <property type="protein sequence ID" value="MBA0157261.1"/>
    <property type="molecule type" value="Genomic_DNA"/>
</dbReference>